<organism evidence="3">
    <name type="scientific">Oryza punctata</name>
    <name type="common">Red rice</name>
    <dbReference type="NCBI Taxonomy" id="4537"/>
    <lineage>
        <taxon>Eukaryota</taxon>
        <taxon>Viridiplantae</taxon>
        <taxon>Streptophyta</taxon>
        <taxon>Embryophyta</taxon>
        <taxon>Tracheophyta</taxon>
        <taxon>Spermatophyta</taxon>
        <taxon>Magnoliopsida</taxon>
        <taxon>Liliopsida</taxon>
        <taxon>Poales</taxon>
        <taxon>Poaceae</taxon>
        <taxon>BOP clade</taxon>
        <taxon>Oryzoideae</taxon>
        <taxon>Oryzeae</taxon>
        <taxon>Oryzinae</taxon>
        <taxon>Oryza</taxon>
    </lineage>
</organism>
<dbReference type="AlphaFoldDB" id="A0A0E0LBV8"/>
<evidence type="ECO:0000256" key="1">
    <source>
        <dbReference type="ARBA" id="ARBA00010199"/>
    </source>
</evidence>
<keyword evidence="4" id="KW-1185">Reference proteome</keyword>
<feature type="transmembrane region" description="Helical" evidence="2">
    <location>
        <begin position="173"/>
        <end position="198"/>
    </location>
</feature>
<keyword evidence="2" id="KW-1133">Transmembrane helix</keyword>
<dbReference type="Gramene" id="OPUNC06G14450.3">
    <property type="protein sequence ID" value="OPUNC06G14450.3"/>
    <property type="gene ID" value="OPUNC06G14450"/>
</dbReference>
<reference evidence="3" key="1">
    <citation type="submission" date="2015-04" db="UniProtKB">
        <authorList>
            <consortium name="EnsemblPlants"/>
        </authorList>
    </citation>
    <scope>IDENTIFICATION</scope>
</reference>
<sequence length="278" mass="30912">MDLLVDEVVASFLLHWFRTLDAVIERSREEDVSWRLHDHHSLGNSAHWLYDGPNSQVSFVIFLLSTRVSNELGAGRPHAARLAVRVAVFMAISEGLVIGLVLVCVRNIWGHVYSNEEEVIKYVAKMLLVISVSNFFDGIQCVLSGVARGCGWQTIGACVNLGAYYIVGIPSAYLVAFILHVGGMGLWLGITCGILPYLRGNYNAKVMPRQGYGRVMDKVVNNNFLDRNWDISRSPHPLGTRWPNRPSDCFLQMTMQTIQLILVTMCKSGQAEGDSSTP</sequence>
<keyword evidence="2" id="KW-0472">Membrane</keyword>
<keyword evidence="2" id="KW-0812">Transmembrane</keyword>
<proteinExistence type="inferred from homology"/>
<evidence type="ECO:0000256" key="2">
    <source>
        <dbReference type="SAM" id="Phobius"/>
    </source>
</evidence>
<dbReference type="GO" id="GO:0015297">
    <property type="term" value="F:antiporter activity"/>
    <property type="evidence" value="ECO:0007669"/>
    <property type="project" value="InterPro"/>
</dbReference>
<reference evidence="3" key="2">
    <citation type="submission" date="2018-05" db="EMBL/GenBank/DDBJ databases">
        <title>OpunRS2 (Oryza punctata Reference Sequence Version 2).</title>
        <authorList>
            <person name="Zhang J."/>
            <person name="Kudrna D."/>
            <person name="Lee S."/>
            <person name="Talag J."/>
            <person name="Welchert J."/>
            <person name="Wing R.A."/>
        </authorList>
    </citation>
    <scope>NUCLEOTIDE SEQUENCE [LARGE SCALE GENOMIC DNA]</scope>
</reference>
<dbReference type="EnsemblPlants" id="OPUNC06G14450.3">
    <property type="protein sequence ID" value="OPUNC06G14450.3"/>
    <property type="gene ID" value="OPUNC06G14450"/>
</dbReference>
<comment type="similarity">
    <text evidence="1">Belongs to the multi antimicrobial extrusion (MATE) (TC 2.A.66.1) family.</text>
</comment>
<protein>
    <submittedName>
        <fullName evidence="3">Protein DETOXIFICATION</fullName>
    </submittedName>
</protein>
<accession>A0A0E0LBV8</accession>
<evidence type="ECO:0000313" key="4">
    <source>
        <dbReference type="Proteomes" id="UP000026962"/>
    </source>
</evidence>
<dbReference type="Pfam" id="PF01554">
    <property type="entry name" value="MatE"/>
    <property type="match status" value="1"/>
</dbReference>
<evidence type="ECO:0000313" key="3">
    <source>
        <dbReference type="EnsemblPlants" id="OPUNC06G14450.3"/>
    </source>
</evidence>
<name>A0A0E0LBV8_ORYPU</name>
<feature type="transmembrane region" description="Helical" evidence="2">
    <location>
        <begin position="86"/>
        <end position="110"/>
    </location>
</feature>
<dbReference type="InterPro" id="IPR002528">
    <property type="entry name" value="MATE_fam"/>
</dbReference>
<dbReference type="GO" id="GO:0042910">
    <property type="term" value="F:xenobiotic transmembrane transporter activity"/>
    <property type="evidence" value="ECO:0007669"/>
    <property type="project" value="InterPro"/>
</dbReference>
<dbReference type="PANTHER" id="PTHR11206">
    <property type="entry name" value="MULTIDRUG RESISTANCE PROTEIN"/>
    <property type="match status" value="1"/>
</dbReference>
<dbReference type="Proteomes" id="UP000026962">
    <property type="component" value="Chromosome 6"/>
</dbReference>
<dbReference type="GO" id="GO:0016020">
    <property type="term" value="C:membrane"/>
    <property type="evidence" value="ECO:0007669"/>
    <property type="project" value="InterPro"/>
</dbReference>